<name>A0A1Q9F4J7_SYMMI</name>
<evidence type="ECO:0000313" key="1">
    <source>
        <dbReference type="EMBL" id="OLQ14577.1"/>
    </source>
</evidence>
<sequence>MLVLPFWDMLQYALPEALRQPIWAVATDATYRVQRMAYAFGAASAVIHRNVAGSWIRTPWPLVVGCFPGSESHEQLHSERRKQLVSYLADAEVAVVAGDMDTMNGAQRITCGRCPT</sequence>
<accession>A0A1Q9F4J7</accession>
<organism evidence="1 2">
    <name type="scientific">Symbiodinium microadriaticum</name>
    <name type="common">Dinoflagellate</name>
    <name type="synonym">Zooxanthella microadriatica</name>
    <dbReference type="NCBI Taxonomy" id="2951"/>
    <lineage>
        <taxon>Eukaryota</taxon>
        <taxon>Sar</taxon>
        <taxon>Alveolata</taxon>
        <taxon>Dinophyceae</taxon>
        <taxon>Suessiales</taxon>
        <taxon>Symbiodiniaceae</taxon>
        <taxon>Symbiodinium</taxon>
    </lineage>
</organism>
<comment type="caution">
    <text evidence="1">The sequence shown here is derived from an EMBL/GenBank/DDBJ whole genome shotgun (WGS) entry which is preliminary data.</text>
</comment>
<keyword evidence="2" id="KW-1185">Reference proteome</keyword>
<reference evidence="1 2" key="1">
    <citation type="submission" date="2016-02" db="EMBL/GenBank/DDBJ databases">
        <title>Genome analysis of coral dinoflagellate symbionts highlights evolutionary adaptations to a symbiotic lifestyle.</title>
        <authorList>
            <person name="Aranda M."/>
            <person name="Li Y."/>
            <person name="Liew Y.J."/>
            <person name="Baumgarten S."/>
            <person name="Simakov O."/>
            <person name="Wilson M."/>
            <person name="Piel J."/>
            <person name="Ashoor H."/>
            <person name="Bougouffa S."/>
            <person name="Bajic V.B."/>
            <person name="Ryu T."/>
            <person name="Ravasi T."/>
            <person name="Bayer T."/>
            <person name="Micklem G."/>
            <person name="Kim H."/>
            <person name="Bhak J."/>
            <person name="Lajeunesse T.C."/>
            <person name="Voolstra C.R."/>
        </authorList>
    </citation>
    <scope>NUCLEOTIDE SEQUENCE [LARGE SCALE GENOMIC DNA]</scope>
    <source>
        <strain evidence="1 2">CCMP2467</strain>
    </source>
</reference>
<dbReference type="EMBL" id="LSRX01000013">
    <property type="protein sequence ID" value="OLQ14577.1"/>
    <property type="molecule type" value="Genomic_DNA"/>
</dbReference>
<protein>
    <submittedName>
        <fullName evidence="1">Uncharacterized protein</fullName>
    </submittedName>
</protein>
<evidence type="ECO:0000313" key="2">
    <source>
        <dbReference type="Proteomes" id="UP000186817"/>
    </source>
</evidence>
<dbReference type="AlphaFoldDB" id="A0A1Q9F4J7"/>
<proteinExistence type="predicted"/>
<dbReference type="Proteomes" id="UP000186817">
    <property type="component" value="Unassembled WGS sequence"/>
</dbReference>
<gene>
    <name evidence="1" type="ORF">AK812_SmicGene1283</name>
</gene>